<dbReference type="STRING" id="882378.RBRH_03230"/>
<dbReference type="InterPro" id="IPR011529">
    <property type="entry name" value="Glu_5kinase"/>
</dbReference>
<dbReference type="Proteomes" id="UP000007437">
    <property type="component" value="Chromosome"/>
</dbReference>
<comment type="catalytic activity">
    <reaction evidence="8">
        <text>L-glutamate + ATP = L-glutamyl 5-phosphate + ADP</text>
        <dbReference type="Rhea" id="RHEA:14877"/>
        <dbReference type="ChEBI" id="CHEBI:29985"/>
        <dbReference type="ChEBI" id="CHEBI:30616"/>
        <dbReference type="ChEBI" id="CHEBI:58274"/>
        <dbReference type="ChEBI" id="CHEBI:456216"/>
        <dbReference type="EC" id="2.7.2.11"/>
    </reaction>
</comment>
<comment type="similarity">
    <text evidence="8">Belongs to the glutamate 5-kinase family.</text>
</comment>
<dbReference type="EC" id="2.7.2.11" evidence="8"/>
<accession>E5ALJ3</accession>
<evidence type="ECO:0000256" key="6">
    <source>
        <dbReference type="ARBA" id="ARBA00022777"/>
    </source>
</evidence>
<dbReference type="InterPro" id="IPR036974">
    <property type="entry name" value="PUA_sf"/>
</dbReference>
<dbReference type="PANTHER" id="PTHR43654:SF1">
    <property type="entry name" value="ISOPENTENYL PHOSPHATE KINASE"/>
    <property type="match status" value="1"/>
</dbReference>
<dbReference type="NCBIfam" id="TIGR01027">
    <property type="entry name" value="proB"/>
    <property type="match status" value="1"/>
</dbReference>
<dbReference type="Pfam" id="PF00696">
    <property type="entry name" value="AA_kinase"/>
    <property type="match status" value="1"/>
</dbReference>
<evidence type="ECO:0000256" key="5">
    <source>
        <dbReference type="ARBA" id="ARBA00022741"/>
    </source>
</evidence>
<dbReference type="UniPathway" id="UPA00098">
    <property type="reaction ID" value="UER00359"/>
</dbReference>
<evidence type="ECO:0000313" key="11">
    <source>
        <dbReference type="Proteomes" id="UP000007437"/>
    </source>
</evidence>
<dbReference type="HAMAP" id="MF_00456">
    <property type="entry name" value="ProB"/>
    <property type="match status" value="1"/>
</dbReference>
<dbReference type="InterPro" id="IPR015947">
    <property type="entry name" value="PUA-like_sf"/>
</dbReference>
<dbReference type="InterPro" id="IPR041739">
    <property type="entry name" value="G5K_ProB"/>
</dbReference>
<evidence type="ECO:0000259" key="9">
    <source>
        <dbReference type="SMART" id="SM00359"/>
    </source>
</evidence>
<dbReference type="KEGG" id="brh:RBRH_03230"/>
<name>E5ALJ3_MYCRK</name>
<dbReference type="Pfam" id="PF01472">
    <property type="entry name" value="PUA"/>
    <property type="match status" value="1"/>
</dbReference>
<evidence type="ECO:0000313" key="10">
    <source>
        <dbReference type="EMBL" id="CBW73866.1"/>
    </source>
</evidence>
<reference evidence="10 11" key="1">
    <citation type="journal article" date="2011" name="J. Bacteriol.">
        <title>Complete genome sequence of Burkholderia rhizoxinica, an endosymbiont of Rhizopus microsporus.</title>
        <authorList>
            <person name="Lackner G."/>
            <person name="Moebius N."/>
            <person name="Partida-Martinez L."/>
            <person name="Hertweck C."/>
        </authorList>
    </citation>
    <scope>NUCLEOTIDE SEQUENCE [LARGE SCALE GENOMIC DNA]</scope>
    <source>
        <strain evidence="11">DSM 19002 / CIP 109453 / HKI 454</strain>
    </source>
</reference>
<evidence type="ECO:0000256" key="4">
    <source>
        <dbReference type="ARBA" id="ARBA00022679"/>
    </source>
</evidence>
<evidence type="ECO:0000256" key="1">
    <source>
        <dbReference type="ARBA" id="ARBA00022490"/>
    </source>
</evidence>
<dbReference type="CDD" id="cd21157">
    <property type="entry name" value="PUA_G5K"/>
    <property type="match status" value="1"/>
</dbReference>
<dbReference type="GO" id="GO:0003723">
    <property type="term" value="F:RNA binding"/>
    <property type="evidence" value="ECO:0007669"/>
    <property type="project" value="InterPro"/>
</dbReference>
<comment type="pathway">
    <text evidence="8">Amino-acid biosynthesis; L-proline biosynthesis; L-glutamate 5-semialdehyde from L-glutamate: step 1/2.</text>
</comment>
<dbReference type="InterPro" id="IPR001048">
    <property type="entry name" value="Asp/Glu/Uridylate_kinase"/>
</dbReference>
<dbReference type="GO" id="GO:0005829">
    <property type="term" value="C:cytosol"/>
    <property type="evidence" value="ECO:0007669"/>
    <property type="project" value="TreeGrafter"/>
</dbReference>
<evidence type="ECO:0000256" key="3">
    <source>
        <dbReference type="ARBA" id="ARBA00022650"/>
    </source>
</evidence>
<dbReference type="PROSITE" id="PS50890">
    <property type="entry name" value="PUA"/>
    <property type="match status" value="1"/>
</dbReference>
<dbReference type="InterPro" id="IPR019797">
    <property type="entry name" value="Glutamate_5-kinase_CS"/>
</dbReference>
<dbReference type="GO" id="GO:0004349">
    <property type="term" value="F:glutamate 5-kinase activity"/>
    <property type="evidence" value="ECO:0007669"/>
    <property type="project" value="UniProtKB-UniRule"/>
</dbReference>
<dbReference type="GO" id="GO:0005524">
    <property type="term" value="F:ATP binding"/>
    <property type="evidence" value="ECO:0007669"/>
    <property type="project" value="UniProtKB-KW"/>
</dbReference>
<comment type="caution">
    <text evidence="8">Lacks conserved residue(s) required for the propagation of feature annotation.</text>
</comment>
<keyword evidence="3 8" id="KW-0641">Proline biosynthesis</keyword>
<dbReference type="PROSITE" id="PS00902">
    <property type="entry name" value="GLUTAMATE_5_KINASE"/>
    <property type="match status" value="1"/>
</dbReference>
<dbReference type="InterPro" id="IPR001057">
    <property type="entry name" value="Glu/AcGlu_kinase"/>
</dbReference>
<dbReference type="Gene3D" id="2.30.130.10">
    <property type="entry name" value="PUA domain"/>
    <property type="match status" value="1"/>
</dbReference>
<dbReference type="SUPFAM" id="SSF53633">
    <property type="entry name" value="Carbamate kinase-like"/>
    <property type="match status" value="1"/>
</dbReference>
<organism evidence="10 11">
    <name type="scientific">Mycetohabitans rhizoxinica (strain DSM 19002 / CIP 109453 / HKI 454)</name>
    <name type="common">Paraburkholderia rhizoxinica</name>
    <dbReference type="NCBI Taxonomy" id="882378"/>
    <lineage>
        <taxon>Bacteria</taxon>
        <taxon>Pseudomonadati</taxon>
        <taxon>Pseudomonadota</taxon>
        <taxon>Betaproteobacteria</taxon>
        <taxon>Burkholderiales</taxon>
        <taxon>Burkholderiaceae</taxon>
        <taxon>Mycetohabitans</taxon>
    </lineage>
</organism>
<protein>
    <recommendedName>
        <fullName evidence="8">Glutamate 5-kinase</fullName>
        <ecNumber evidence="8">2.7.2.11</ecNumber>
    </recommendedName>
    <alternativeName>
        <fullName evidence="8">Gamma-glutamyl kinase</fullName>
        <shortName evidence="8">GK</shortName>
    </alternativeName>
</protein>
<keyword evidence="4 8" id="KW-0808">Transferase</keyword>
<dbReference type="SUPFAM" id="SSF88697">
    <property type="entry name" value="PUA domain-like"/>
    <property type="match status" value="1"/>
</dbReference>
<feature type="binding site" evidence="8">
    <location>
        <position position="160"/>
    </location>
    <ligand>
        <name>substrate</name>
    </ligand>
</feature>
<dbReference type="InterPro" id="IPR005715">
    <property type="entry name" value="Glu_5kinase/COase_Synthase"/>
</dbReference>
<dbReference type="CDD" id="cd04242">
    <property type="entry name" value="AAK_G5K_ProB"/>
    <property type="match status" value="1"/>
</dbReference>
<feature type="binding site" evidence="8">
    <location>
        <position position="172"/>
    </location>
    <ligand>
        <name>substrate</name>
    </ligand>
</feature>
<comment type="subcellular location">
    <subcellularLocation>
        <location evidence="8">Cytoplasm</location>
    </subcellularLocation>
</comment>
<dbReference type="PRINTS" id="PR00474">
    <property type="entry name" value="GLU5KINASE"/>
</dbReference>
<feature type="binding site" evidence="8">
    <location>
        <begin position="192"/>
        <end position="193"/>
    </location>
    <ligand>
        <name>ATP</name>
        <dbReference type="ChEBI" id="CHEBI:30616"/>
    </ligand>
</feature>
<dbReference type="PIRSF" id="PIRSF000729">
    <property type="entry name" value="GK"/>
    <property type="match status" value="1"/>
</dbReference>
<dbReference type="SMART" id="SM00359">
    <property type="entry name" value="PUA"/>
    <property type="match status" value="1"/>
</dbReference>
<evidence type="ECO:0000256" key="7">
    <source>
        <dbReference type="ARBA" id="ARBA00022840"/>
    </source>
</evidence>
<dbReference type="PANTHER" id="PTHR43654">
    <property type="entry name" value="GLUTAMATE 5-KINASE"/>
    <property type="match status" value="1"/>
</dbReference>
<dbReference type="EMBL" id="FR687359">
    <property type="protein sequence ID" value="CBW73866.1"/>
    <property type="molecule type" value="Genomic_DNA"/>
</dbReference>
<dbReference type="GO" id="GO:0055129">
    <property type="term" value="P:L-proline biosynthetic process"/>
    <property type="evidence" value="ECO:0007669"/>
    <property type="project" value="UniProtKB-UniRule"/>
</dbReference>
<feature type="binding site" evidence="8">
    <location>
        <position position="33"/>
    </location>
    <ligand>
        <name>ATP</name>
        <dbReference type="ChEBI" id="CHEBI:30616"/>
    </ligand>
</feature>
<keyword evidence="1 8" id="KW-0963">Cytoplasm</keyword>
<proteinExistence type="inferred from homology"/>
<comment type="function">
    <text evidence="8">Catalyzes the transfer of a phosphate group to glutamate to form L-glutamate 5-phosphate.</text>
</comment>
<gene>
    <name evidence="8" type="primary">proB</name>
    <name evidence="10" type="ordered locus">RBRH_03230</name>
</gene>
<dbReference type="Gene3D" id="3.40.1160.10">
    <property type="entry name" value="Acetylglutamate kinase-like"/>
    <property type="match status" value="1"/>
</dbReference>
<dbReference type="HOGENOM" id="CLU_025400_2_0_4"/>
<dbReference type="InterPro" id="IPR002478">
    <property type="entry name" value="PUA"/>
</dbReference>
<dbReference type="eggNOG" id="COG0263">
    <property type="taxonomic scope" value="Bacteria"/>
</dbReference>
<feature type="domain" description="PUA" evidence="9">
    <location>
        <begin position="300"/>
        <end position="383"/>
    </location>
</feature>
<keyword evidence="2 8" id="KW-0028">Amino-acid biosynthesis</keyword>
<evidence type="ECO:0000256" key="8">
    <source>
        <dbReference type="HAMAP-Rule" id="MF_00456"/>
    </source>
</evidence>
<dbReference type="FunFam" id="2.30.130.10:FF:000007">
    <property type="entry name" value="Glutamate 5-kinase"/>
    <property type="match status" value="1"/>
</dbReference>
<feature type="binding site" evidence="8">
    <location>
        <position position="73"/>
    </location>
    <ligand>
        <name>substrate</name>
    </ligand>
</feature>
<evidence type="ECO:0000256" key="2">
    <source>
        <dbReference type="ARBA" id="ARBA00022605"/>
    </source>
</evidence>
<dbReference type="InterPro" id="IPR036393">
    <property type="entry name" value="AceGlu_kinase-like_sf"/>
</dbReference>
<keyword evidence="5 8" id="KW-0547">Nucleotide-binding</keyword>
<keyword evidence="6 8" id="KW-0418">Kinase</keyword>
<dbReference type="FunFam" id="3.40.1160.10:FF:000018">
    <property type="entry name" value="Glutamate 5-kinase"/>
    <property type="match status" value="1"/>
</dbReference>
<dbReference type="AlphaFoldDB" id="E5ALJ3"/>
<keyword evidence="7 8" id="KW-0067">ATP-binding</keyword>
<sequence length="391" mass="41651">MIAAAAQYDAKQEYRGGKAMRSIIADAKRLVVKVGSSLVTNDGRGLDHDAIGQWAAQIAALRQQGKDVVLVSSGAIAEGMQRLGWSRRPREIAELQAAAAVGQMGLAQVYESRFAEYSIRTAQILLTHADLADRERYLNARSTLLTLLRLGVVPIINENDTVVTGEIKFGDNDTLGALVANLIEGDALVILTDQCGLYTADPRKNPAATLVQQADAGDPALEAMAGGAGTSIGRGGMLTKILAAKRAAHSGADTVIASGREPHVLVRLAAAEPIGTQLIARTARMAARKQWVADHLQVRGHVVIDAGALEKLTSEGKSLLPVGIVDVQGIFARGEVIACLDEAGREVARGLTNYSSAEVRLIRRHPSAQIESILGYMLEPELIHRDNLVML</sequence>